<dbReference type="AlphaFoldDB" id="A0A2G8JWM2"/>
<evidence type="ECO:0000313" key="6">
    <source>
        <dbReference type="Proteomes" id="UP000230750"/>
    </source>
</evidence>
<dbReference type="EMBL" id="MRZV01001165">
    <property type="protein sequence ID" value="PIK40075.1"/>
    <property type="molecule type" value="Genomic_DNA"/>
</dbReference>
<dbReference type="InterPro" id="IPR001190">
    <property type="entry name" value="SRCR"/>
</dbReference>
<evidence type="ECO:0000256" key="1">
    <source>
        <dbReference type="ARBA" id="ARBA00023157"/>
    </source>
</evidence>
<dbReference type="SMART" id="SM00202">
    <property type="entry name" value="SR"/>
    <property type="match status" value="1"/>
</dbReference>
<accession>A0A2G8JWM2</accession>
<comment type="caution">
    <text evidence="5">The sequence shown here is derived from an EMBL/GenBank/DDBJ whole genome shotgun (WGS) entry which is preliminary data.</text>
</comment>
<keyword evidence="1 3" id="KW-1015">Disulfide bond</keyword>
<evidence type="ECO:0000256" key="2">
    <source>
        <dbReference type="ARBA" id="ARBA00023180"/>
    </source>
</evidence>
<dbReference type="STRING" id="307972.A0A2G8JWM2"/>
<dbReference type="Pfam" id="PF00530">
    <property type="entry name" value="SRCR"/>
    <property type="match status" value="1"/>
</dbReference>
<dbReference type="OrthoDB" id="10066015at2759"/>
<dbReference type="InterPro" id="IPR036772">
    <property type="entry name" value="SRCR-like_dom_sf"/>
</dbReference>
<reference evidence="5 6" key="1">
    <citation type="journal article" date="2017" name="PLoS Biol.">
        <title>The sea cucumber genome provides insights into morphological evolution and visceral regeneration.</title>
        <authorList>
            <person name="Zhang X."/>
            <person name="Sun L."/>
            <person name="Yuan J."/>
            <person name="Sun Y."/>
            <person name="Gao Y."/>
            <person name="Zhang L."/>
            <person name="Li S."/>
            <person name="Dai H."/>
            <person name="Hamel J.F."/>
            <person name="Liu C."/>
            <person name="Yu Y."/>
            <person name="Liu S."/>
            <person name="Lin W."/>
            <person name="Guo K."/>
            <person name="Jin S."/>
            <person name="Xu P."/>
            <person name="Storey K.B."/>
            <person name="Huan P."/>
            <person name="Zhang T."/>
            <person name="Zhou Y."/>
            <person name="Zhang J."/>
            <person name="Lin C."/>
            <person name="Li X."/>
            <person name="Xing L."/>
            <person name="Huo D."/>
            <person name="Sun M."/>
            <person name="Wang L."/>
            <person name="Mercier A."/>
            <person name="Li F."/>
            <person name="Yang H."/>
            <person name="Xiang J."/>
        </authorList>
    </citation>
    <scope>NUCLEOTIDE SEQUENCE [LARGE SCALE GENOMIC DNA]</scope>
    <source>
        <strain evidence="5">Shaxun</strain>
        <tissue evidence="5">Muscle</tissue>
    </source>
</reference>
<dbReference type="PANTHER" id="PTHR48071:SF18">
    <property type="entry name" value="DELETED IN MALIGNANT BRAIN TUMORS 1 PROTEIN-RELATED"/>
    <property type="match status" value="1"/>
</dbReference>
<keyword evidence="6" id="KW-1185">Reference proteome</keyword>
<dbReference type="FunFam" id="3.10.250.10:FF:000011">
    <property type="entry name" value="Scavenger receptor class A member 5"/>
    <property type="match status" value="1"/>
</dbReference>
<evidence type="ECO:0000256" key="3">
    <source>
        <dbReference type="PROSITE-ProRule" id="PRU00196"/>
    </source>
</evidence>
<evidence type="ECO:0000259" key="4">
    <source>
        <dbReference type="PROSITE" id="PS50287"/>
    </source>
</evidence>
<dbReference type="GO" id="GO:0016020">
    <property type="term" value="C:membrane"/>
    <property type="evidence" value="ECO:0007669"/>
    <property type="project" value="InterPro"/>
</dbReference>
<evidence type="ECO:0000313" key="5">
    <source>
        <dbReference type="EMBL" id="PIK40075.1"/>
    </source>
</evidence>
<sequence>MTLRRGSNRGRVGGVRRLGGCRPILLTQHDILKVLLSTATLHPNIRLAGGDLHRKGRVEVLLDGEWGTICDDDWDYNDAFVFCRQLGFKDVDKVRRDAFFGEGTGQIFIDGIECDGTERSITDCPYTSNHNCIHSEDAGVVCTSGKRLD</sequence>
<feature type="domain" description="SRCR" evidence="4">
    <location>
        <begin position="45"/>
        <end position="143"/>
    </location>
</feature>
<comment type="caution">
    <text evidence="3">Lacks conserved residue(s) required for the propagation of feature annotation.</text>
</comment>
<protein>
    <recommendedName>
        <fullName evidence="4">SRCR domain-containing protein</fullName>
    </recommendedName>
</protein>
<organism evidence="5 6">
    <name type="scientific">Stichopus japonicus</name>
    <name type="common">Sea cucumber</name>
    <dbReference type="NCBI Taxonomy" id="307972"/>
    <lineage>
        <taxon>Eukaryota</taxon>
        <taxon>Metazoa</taxon>
        <taxon>Echinodermata</taxon>
        <taxon>Eleutherozoa</taxon>
        <taxon>Echinozoa</taxon>
        <taxon>Holothuroidea</taxon>
        <taxon>Aspidochirotacea</taxon>
        <taxon>Aspidochirotida</taxon>
        <taxon>Stichopodidae</taxon>
        <taxon>Apostichopus</taxon>
    </lineage>
</organism>
<gene>
    <name evidence="5" type="ORF">BSL78_23081</name>
</gene>
<dbReference type="PANTHER" id="PTHR48071">
    <property type="entry name" value="SRCR DOMAIN-CONTAINING PROTEIN"/>
    <property type="match status" value="1"/>
</dbReference>
<feature type="disulfide bond" evidence="3">
    <location>
        <begin position="114"/>
        <end position="124"/>
    </location>
</feature>
<dbReference type="Proteomes" id="UP000230750">
    <property type="component" value="Unassembled WGS sequence"/>
</dbReference>
<name>A0A2G8JWM2_STIJA</name>
<dbReference type="SUPFAM" id="SSF56487">
    <property type="entry name" value="SRCR-like"/>
    <property type="match status" value="1"/>
</dbReference>
<dbReference type="PRINTS" id="PR00258">
    <property type="entry name" value="SPERACTRCPTR"/>
</dbReference>
<dbReference type="Gene3D" id="3.10.250.10">
    <property type="entry name" value="SRCR-like domain"/>
    <property type="match status" value="1"/>
</dbReference>
<keyword evidence="2" id="KW-0325">Glycoprotein</keyword>
<dbReference type="PROSITE" id="PS00420">
    <property type="entry name" value="SRCR_1"/>
    <property type="match status" value="1"/>
</dbReference>
<proteinExistence type="predicted"/>
<dbReference type="PROSITE" id="PS50287">
    <property type="entry name" value="SRCR_2"/>
    <property type="match status" value="1"/>
</dbReference>